<comment type="similarity">
    <text evidence="1">Belongs to the RdRP family.</text>
</comment>
<comment type="caution">
    <text evidence="3">The sequence shown here is derived from an EMBL/GenBank/DDBJ whole genome shotgun (WGS) entry which is preliminary data.</text>
</comment>
<dbReference type="Pfam" id="PF05183">
    <property type="entry name" value="RdRP"/>
    <property type="match status" value="1"/>
</dbReference>
<comment type="catalytic activity">
    <reaction evidence="1">
        <text>RNA(n) + a ribonucleoside 5'-triphosphate = RNA(n+1) + diphosphate</text>
        <dbReference type="Rhea" id="RHEA:21248"/>
        <dbReference type="Rhea" id="RHEA-COMP:14527"/>
        <dbReference type="Rhea" id="RHEA-COMP:17342"/>
        <dbReference type="ChEBI" id="CHEBI:33019"/>
        <dbReference type="ChEBI" id="CHEBI:61557"/>
        <dbReference type="ChEBI" id="CHEBI:140395"/>
        <dbReference type="EC" id="2.7.7.48"/>
    </reaction>
</comment>
<name>A0A8H6WKX5_MYCCL</name>
<keyword evidence="1" id="KW-0808">Transferase</keyword>
<protein>
    <recommendedName>
        <fullName evidence="1">RNA-dependent RNA polymerase</fullName>
        <ecNumber evidence="1">2.7.7.48</ecNumber>
    </recommendedName>
</protein>
<dbReference type="GO" id="GO:0030422">
    <property type="term" value="P:siRNA processing"/>
    <property type="evidence" value="ECO:0007669"/>
    <property type="project" value="TreeGrafter"/>
</dbReference>
<dbReference type="PANTHER" id="PTHR23079">
    <property type="entry name" value="RNA-DEPENDENT RNA POLYMERASE"/>
    <property type="match status" value="1"/>
</dbReference>
<dbReference type="OrthoDB" id="6513042at2759"/>
<dbReference type="Proteomes" id="UP000613580">
    <property type="component" value="Unassembled WGS sequence"/>
</dbReference>
<organism evidence="3 4">
    <name type="scientific">Mycena chlorophos</name>
    <name type="common">Agaric fungus</name>
    <name type="synonym">Agaricus chlorophos</name>
    <dbReference type="NCBI Taxonomy" id="658473"/>
    <lineage>
        <taxon>Eukaryota</taxon>
        <taxon>Fungi</taxon>
        <taxon>Dikarya</taxon>
        <taxon>Basidiomycota</taxon>
        <taxon>Agaricomycotina</taxon>
        <taxon>Agaricomycetes</taxon>
        <taxon>Agaricomycetidae</taxon>
        <taxon>Agaricales</taxon>
        <taxon>Marasmiineae</taxon>
        <taxon>Mycenaceae</taxon>
        <taxon>Mycena</taxon>
    </lineage>
</organism>
<dbReference type="PANTHER" id="PTHR23079:SF55">
    <property type="entry name" value="RNA-DIRECTED RNA POLYMERASE"/>
    <property type="match status" value="1"/>
</dbReference>
<dbReference type="InterPro" id="IPR057596">
    <property type="entry name" value="RDRP_core"/>
</dbReference>
<evidence type="ECO:0000313" key="4">
    <source>
        <dbReference type="Proteomes" id="UP000613580"/>
    </source>
</evidence>
<keyword evidence="1" id="KW-0548">Nucleotidyltransferase</keyword>
<keyword evidence="4" id="KW-1185">Reference proteome</keyword>
<reference evidence="3" key="1">
    <citation type="submission" date="2020-05" db="EMBL/GenBank/DDBJ databases">
        <title>Mycena genomes resolve the evolution of fungal bioluminescence.</title>
        <authorList>
            <person name="Tsai I.J."/>
        </authorList>
    </citation>
    <scope>NUCLEOTIDE SEQUENCE</scope>
    <source>
        <strain evidence="3">110903Hualien_Pintung</strain>
    </source>
</reference>
<evidence type="ECO:0000313" key="3">
    <source>
        <dbReference type="EMBL" id="KAF7322454.1"/>
    </source>
</evidence>
<dbReference type="GO" id="GO:0003723">
    <property type="term" value="F:RNA binding"/>
    <property type="evidence" value="ECO:0007669"/>
    <property type="project" value="UniProtKB-KW"/>
</dbReference>
<dbReference type="GO" id="GO:0031380">
    <property type="term" value="C:nuclear RNA-directed RNA polymerase complex"/>
    <property type="evidence" value="ECO:0007669"/>
    <property type="project" value="TreeGrafter"/>
</dbReference>
<dbReference type="InterPro" id="IPR007855">
    <property type="entry name" value="RDRP"/>
</dbReference>
<keyword evidence="1" id="KW-0694">RNA-binding</keyword>
<accession>A0A8H6WKX5</accession>
<gene>
    <name evidence="3" type="ORF">HMN09_00023600</name>
</gene>
<evidence type="ECO:0000256" key="1">
    <source>
        <dbReference type="RuleBase" id="RU363098"/>
    </source>
</evidence>
<feature type="domain" description="RDRP core" evidence="2">
    <location>
        <begin position="488"/>
        <end position="1127"/>
    </location>
</feature>
<dbReference type="EC" id="2.7.7.48" evidence="1"/>
<sequence length="1318" mass="149014">MSKVLIRNLENTADTFDVTKALAAVLHSDEFRTFAKLGDSCEDEEDDGPDVDGTPTEGALNRKLLNFTVELNQSTVGTTRNNGTVNPMSPTGMLSLPNEHVRSKLLEWLSPNFGNAIRVLSKKIKLARGPGTMERQATLLSKTPYVDPQIERDHQAIIDKTDESLRVDVVQFGCYYRQYPPRPLKDKEPIPPRQFSVEWQREYFNDSAHERRQRDGPSNVAWLKFEYDHKRVVIKLGDETTEYEGALVILTFASISKVAIGYDPKPYICFDTLTPPVLEAIKFHRTLTGDADFDNRRSKIRIGSLEPGHLRVAPYAHQIRLVLYNDPNRDMVKVFAELCLNSGFPDSMIFRLHPRAPLEAVQRNFFSAKRLHKLEVAFRSMDWPIVFQLEALLHNGLLDTDEVELFIPRVKTLREKKVEALRKQKIKAPERKGTVAVGHFLQEFIKHLGTKSMRESPAECFDRLLKTLPDYQPLKLQGGAYNCRHVTVTPTRMIFDGPYPVQSNRVIRKYEGNEDDFIRVDFRDEDRLNYRWARDVDGSQFVRERVGKILKNGLFIGGRRFEFLAYSTSALRGHAVWFMSPFKDPNGTLITSESIRKSLGDFAGTPLLKSPSKYAARLAQAFTATDPSIKILRSEWEEVPDIVDPGFEDIDNPPARHVHTDGVGTISRKLAQRIWEALCEARHRTTARTLTPDAFQIRFLGYKGVVGVDSLLDDSPDGIHMRLRRSMRKFDSEDEQKENAEIEIAMAFEKPSTAYLNRPLVMALEDRHVRQEAFMKLQDFAIADARTIDDGIMQFRNFLRNHSLGSPYRLSFILERLEKLGLDLKPTLRMPGIDNPWFSQLRQVSMNNVLHDIKHGARIPIPESHLLVGIADEGPAYKKRGLENVYELPPGKIYACIQRPEDEKPTWLTGSCTISRSPIVHLGDIQRVTAIGEPPAGMLCSFAGLKNVVVLPSISGDSKSPRSLASCLGGGDLDVSVLRDLDEYLSCDLYCVIPYHPLLPAEHEEPASYADGQTLKLDRDSTVDDICDFVVEYINSDVLGLLSDRLLIIADQSNWGMHDESCKRLAGLCSQAVDYPKQGIPVNLEENPLPRLLLRCKPDWHAGEDTDVRKNDYYRSDKALGRLYRAIKLESIVKPTPSIPNGKPKISITANPIFCTLAQEIQRVVNWTPPADNPPPEIENLFRKYVEELRYISVTHTLTTEAGQSLLESEIVIGTILAKSVQKRWRTDCIYRCRYHANALVRDVQKKLWDSGSKEETASLANIKGLERAWSAFILSIKRSESDEFGAKSFGLVALGTIFEWLDNLSGVASGGDSTDAT</sequence>
<keyword evidence="1 3" id="KW-0696">RNA-directed RNA polymerase</keyword>
<proteinExistence type="inferred from homology"/>
<dbReference type="EMBL" id="JACAZE010000001">
    <property type="protein sequence ID" value="KAF7322454.1"/>
    <property type="molecule type" value="Genomic_DNA"/>
</dbReference>
<dbReference type="GO" id="GO:0003968">
    <property type="term" value="F:RNA-directed RNA polymerase activity"/>
    <property type="evidence" value="ECO:0007669"/>
    <property type="project" value="UniProtKB-KW"/>
</dbReference>
<evidence type="ECO:0000259" key="2">
    <source>
        <dbReference type="Pfam" id="PF05183"/>
    </source>
</evidence>